<dbReference type="PANTHER" id="PTHR34220">
    <property type="entry name" value="SENSOR HISTIDINE KINASE YPDA"/>
    <property type="match status" value="1"/>
</dbReference>
<evidence type="ECO:0000256" key="2">
    <source>
        <dbReference type="ARBA" id="ARBA00022475"/>
    </source>
</evidence>
<dbReference type="RefSeq" id="WP_210037792.1">
    <property type="nucleotide sequence ID" value="NZ_JBHLVU010000022.1"/>
</dbReference>
<dbReference type="PANTHER" id="PTHR34220:SF7">
    <property type="entry name" value="SENSOR HISTIDINE KINASE YPDA"/>
    <property type="match status" value="1"/>
</dbReference>
<keyword evidence="10" id="KW-1185">Reference proteome</keyword>
<dbReference type="InterPro" id="IPR003660">
    <property type="entry name" value="HAMP_dom"/>
</dbReference>
<keyword evidence="6 7" id="KW-0472">Membrane</keyword>
<evidence type="ECO:0000313" key="9">
    <source>
        <dbReference type="EMBL" id="MBW7452647.1"/>
    </source>
</evidence>
<dbReference type="SUPFAM" id="SSF55874">
    <property type="entry name" value="ATPase domain of HSP90 chaperone/DNA topoisomerase II/histidine kinase"/>
    <property type="match status" value="1"/>
</dbReference>
<dbReference type="GO" id="GO:0016301">
    <property type="term" value="F:kinase activity"/>
    <property type="evidence" value="ECO:0007669"/>
    <property type="project" value="UniProtKB-KW"/>
</dbReference>
<dbReference type="InterPro" id="IPR010559">
    <property type="entry name" value="Sig_transdc_His_kin_internal"/>
</dbReference>
<organism evidence="9 10">
    <name type="scientific">Paenibacillus sepulcri</name>
    <dbReference type="NCBI Taxonomy" id="359917"/>
    <lineage>
        <taxon>Bacteria</taxon>
        <taxon>Bacillati</taxon>
        <taxon>Bacillota</taxon>
        <taxon>Bacilli</taxon>
        <taxon>Bacillales</taxon>
        <taxon>Paenibacillaceae</taxon>
        <taxon>Paenibacillus</taxon>
    </lineage>
</organism>
<feature type="transmembrane region" description="Helical" evidence="7">
    <location>
        <begin position="256"/>
        <end position="274"/>
    </location>
</feature>
<keyword evidence="5 9" id="KW-0418">Kinase</keyword>
<evidence type="ECO:0000259" key="8">
    <source>
        <dbReference type="PROSITE" id="PS50885"/>
    </source>
</evidence>
<evidence type="ECO:0000313" key="10">
    <source>
        <dbReference type="Proteomes" id="UP001519887"/>
    </source>
</evidence>
<name>A0ABS7BVI3_9BACL</name>
<feature type="transmembrane region" description="Helical" evidence="7">
    <location>
        <begin position="12"/>
        <end position="33"/>
    </location>
</feature>
<dbReference type="InterPro" id="IPR036890">
    <property type="entry name" value="HATPase_C_sf"/>
</dbReference>
<keyword evidence="7" id="KW-0812">Transmembrane</keyword>
<evidence type="ECO:0000256" key="6">
    <source>
        <dbReference type="ARBA" id="ARBA00023136"/>
    </source>
</evidence>
<reference evidence="9 10" key="1">
    <citation type="submission" date="2021-07" db="EMBL/GenBank/DDBJ databases">
        <title>Paenibacillus radiodurans sp. nov., isolated from the southeastern edge of Tengger Desert.</title>
        <authorList>
            <person name="Zhang G."/>
        </authorList>
    </citation>
    <scope>NUCLEOTIDE SEQUENCE [LARGE SCALE GENOMIC DNA]</scope>
    <source>
        <strain evidence="9 10">CCM 7311</strain>
    </source>
</reference>
<evidence type="ECO:0000256" key="4">
    <source>
        <dbReference type="ARBA" id="ARBA00022679"/>
    </source>
</evidence>
<evidence type="ECO:0000256" key="3">
    <source>
        <dbReference type="ARBA" id="ARBA00022553"/>
    </source>
</evidence>
<dbReference type="Gene3D" id="1.10.287.130">
    <property type="match status" value="1"/>
</dbReference>
<dbReference type="Pfam" id="PF06580">
    <property type="entry name" value="His_kinase"/>
    <property type="match status" value="1"/>
</dbReference>
<comment type="subcellular location">
    <subcellularLocation>
        <location evidence="1">Cell membrane</location>
        <topology evidence="1">Multi-pass membrane protein</topology>
    </subcellularLocation>
</comment>
<dbReference type="Proteomes" id="UP001519887">
    <property type="component" value="Unassembled WGS sequence"/>
</dbReference>
<dbReference type="SUPFAM" id="SSF158472">
    <property type="entry name" value="HAMP domain-like"/>
    <property type="match status" value="1"/>
</dbReference>
<keyword evidence="7" id="KW-1133">Transmembrane helix</keyword>
<sequence length="597" mass="68247">MTFTKTLRFRLLAGFIAVIVPLAVALFMLNLYAMNVVRDEVSQSTTNFLSIHVNQIDNSLEKVGNYLLRLVSSKNYYSDLIGLSIYPEGSSNYFFAKQRIYNSFQDEITSNSYVVVDTFFTYTEKYNELIASQVDYASSQKMNEMLTRFIHNGSLSNSHTWQIVEDAQRYYLVRTEQIQIEPNVYVGALIPVENLMKDLRSLDLGPTGQAMLISNNAVSLTDTTWDNTSLQDMVRKLSVKTEPYQIMNNPDNGKDYILVGFPVMQAPVMLAVTIPDTDLLQKLPYFQRGLVLIPIGLVLLLIMFWIVLKQVLHKPMNSLIRGMRRTAQGDFSIRLSEGATQEFKFLNETFNRMVSQIRSLKINVYEEMLKTQEAEFRHLQSQINPHFYLNSLNIIHSLSKLGHNDLVMEMAHHLTDFFRFITRANREYITLEEETEHIRNYLEIQRLRFPQKLTFEMTVPREYKNQSVLPLMIQPFVENAVVHGMKTGRHVFHITVEARSCSENPGVMEIVIADNGIGFSAETLERLNSGLTTETANSGSLGILNVQHRLKHKYGRSVSIRFQNRTPANNGGELTGGAEVTLRIPFDASKEGNQTDV</sequence>
<proteinExistence type="predicted"/>
<feature type="domain" description="HAMP" evidence="8">
    <location>
        <begin position="310"/>
        <end position="362"/>
    </location>
</feature>
<keyword evidence="3" id="KW-0597">Phosphoprotein</keyword>
<dbReference type="InterPro" id="IPR003594">
    <property type="entry name" value="HATPase_dom"/>
</dbReference>
<feature type="transmembrane region" description="Helical" evidence="7">
    <location>
        <begin position="286"/>
        <end position="308"/>
    </location>
</feature>
<accession>A0ABS7BVI3</accession>
<evidence type="ECO:0000256" key="7">
    <source>
        <dbReference type="SAM" id="Phobius"/>
    </source>
</evidence>
<dbReference type="PROSITE" id="PS50885">
    <property type="entry name" value="HAMP"/>
    <property type="match status" value="1"/>
</dbReference>
<dbReference type="SMART" id="SM00304">
    <property type="entry name" value="HAMP"/>
    <property type="match status" value="1"/>
</dbReference>
<dbReference type="Gene3D" id="3.30.450.20">
    <property type="entry name" value="PAS domain"/>
    <property type="match status" value="1"/>
</dbReference>
<keyword evidence="4" id="KW-0808">Transferase</keyword>
<dbReference type="Pfam" id="PF00672">
    <property type="entry name" value="HAMP"/>
    <property type="match status" value="1"/>
</dbReference>
<dbReference type="Gene3D" id="3.30.565.10">
    <property type="entry name" value="Histidine kinase-like ATPase, C-terminal domain"/>
    <property type="match status" value="1"/>
</dbReference>
<evidence type="ECO:0000256" key="5">
    <source>
        <dbReference type="ARBA" id="ARBA00022777"/>
    </source>
</evidence>
<comment type="caution">
    <text evidence="9">The sequence shown here is derived from an EMBL/GenBank/DDBJ whole genome shotgun (WGS) entry which is preliminary data.</text>
</comment>
<dbReference type="CDD" id="cd06225">
    <property type="entry name" value="HAMP"/>
    <property type="match status" value="1"/>
</dbReference>
<evidence type="ECO:0000256" key="1">
    <source>
        <dbReference type="ARBA" id="ARBA00004651"/>
    </source>
</evidence>
<dbReference type="Pfam" id="PF02518">
    <property type="entry name" value="HATPase_c"/>
    <property type="match status" value="1"/>
</dbReference>
<protein>
    <submittedName>
        <fullName evidence="9">Histidine kinase</fullName>
    </submittedName>
</protein>
<keyword evidence="2" id="KW-1003">Cell membrane</keyword>
<gene>
    <name evidence="9" type="ORF">K0U00_01150</name>
</gene>
<dbReference type="EMBL" id="JAHZIK010000009">
    <property type="protein sequence ID" value="MBW7452647.1"/>
    <property type="molecule type" value="Genomic_DNA"/>
</dbReference>
<dbReference type="InterPro" id="IPR050640">
    <property type="entry name" value="Bact_2-comp_sensor_kinase"/>
</dbReference>